<dbReference type="GO" id="GO:0006139">
    <property type="term" value="P:nucleobase-containing compound metabolic process"/>
    <property type="evidence" value="ECO:0007669"/>
    <property type="project" value="InterPro"/>
</dbReference>
<feature type="domain" description="3'-5' exonuclease" evidence="4">
    <location>
        <begin position="99"/>
        <end position="259"/>
    </location>
</feature>
<dbReference type="InterPro" id="IPR051132">
    <property type="entry name" value="3-5_Exonuclease_domain"/>
</dbReference>
<evidence type="ECO:0000259" key="4">
    <source>
        <dbReference type="Pfam" id="PF01612"/>
    </source>
</evidence>
<dbReference type="CDD" id="cd06141">
    <property type="entry name" value="WRN_exo"/>
    <property type="match status" value="1"/>
</dbReference>
<dbReference type="GO" id="GO:0003676">
    <property type="term" value="F:nucleic acid binding"/>
    <property type="evidence" value="ECO:0007669"/>
    <property type="project" value="InterPro"/>
</dbReference>
<dbReference type="InterPro" id="IPR002562">
    <property type="entry name" value="3'-5'_exonuclease_dom"/>
</dbReference>
<feature type="region of interest" description="Disordered" evidence="3">
    <location>
        <begin position="262"/>
        <end position="284"/>
    </location>
</feature>
<keyword evidence="2" id="KW-0378">Hydrolase</keyword>
<dbReference type="Gene3D" id="3.30.420.10">
    <property type="entry name" value="Ribonuclease H-like superfamily/Ribonuclease H"/>
    <property type="match status" value="1"/>
</dbReference>
<dbReference type="InterPro" id="IPR012337">
    <property type="entry name" value="RNaseH-like_sf"/>
</dbReference>
<sequence>MAGSSSVQKVQNGLANLSLNGGSSWGDQMSSNSSTSNGGRVRGGHKNTHIEVFDKSKSTHHSYDVYFYNEKIRTTVTHTAYVLDQWIKNIYSDYHDKLDNLVVGLDIEWRRMRNQIKRNKVDVLQLCVGRRCLIFQFSCCDKIPKSLYDFLGNKKFIFVGAGIESHAYKLLADYNLKVARTEELGDLAAYKLTDNTTDYKFLHGAELKDLAKAVLEKELPKKEYIEWSNWGRGFLRDEQVEYACLDAFVSFQLAMDLMNRDRKEGKTKANGGIKTNGTNRKRAN</sequence>
<evidence type="ECO:0000256" key="1">
    <source>
        <dbReference type="ARBA" id="ARBA00022722"/>
    </source>
</evidence>
<dbReference type="PANTHER" id="PTHR13620">
    <property type="entry name" value="3-5 EXONUCLEASE"/>
    <property type="match status" value="1"/>
</dbReference>
<keyword evidence="1" id="KW-0540">Nuclease</keyword>
<dbReference type="Proteomes" id="UP001177140">
    <property type="component" value="Unassembled WGS sequence"/>
</dbReference>
<dbReference type="Pfam" id="PF01612">
    <property type="entry name" value="DNA_pol_A_exo1"/>
    <property type="match status" value="1"/>
</dbReference>
<dbReference type="AlphaFoldDB" id="A0AA41V268"/>
<protein>
    <recommendedName>
        <fullName evidence="4">3'-5' exonuclease domain-containing protein</fullName>
    </recommendedName>
</protein>
<dbReference type="PANTHER" id="PTHR13620:SF105">
    <property type="entry name" value="OS01G0737700 PROTEIN"/>
    <property type="match status" value="1"/>
</dbReference>
<proteinExistence type="predicted"/>
<dbReference type="GO" id="GO:0005737">
    <property type="term" value="C:cytoplasm"/>
    <property type="evidence" value="ECO:0007669"/>
    <property type="project" value="TreeGrafter"/>
</dbReference>
<dbReference type="GO" id="GO:0005634">
    <property type="term" value="C:nucleus"/>
    <property type="evidence" value="ECO:0007669"/>
    <property type="project" value="TreeGrafter"/>
</dbReference>
<evidence type="ECO:0000256" key="2">
    <source>
        <dbReference type="ARBA" id="ARBA00022801"/>
    </source>
</evidence>
<dbReference type="EMBL" id="JAJJMA010075333">
    <property type="protein sequence ID" value="MCL7028071.1"/>
    <property type="molecule type" value="Genomic_DNA"/>
</dbReference>
<evidence type="ECO:0000313" key="5">
    <source>
        <dbReference type="EMBL" id="MCL7028071.1"/>
    </source>
</evidence>
<dbReference type="GO" id="GO:0008408">
    <property type="term" value="F:3'-5' exonuclease activity"/>
    <property type="evidence" value="ECO:0007669"/>
    <property type="project" value="InterPro"/>
</dbReference>
<dbReference type="InterPro" id="IPR036397">
    <property type="entry name" value="RNaseH_sf"/>
</dbReference>
<evidence type="ECO:0000313" key="6">
    <source>
        <dbReference type="Proteomes" id="UP001177140"/>
    </source>
</evidence>
<evidence type="ECO:0000256" key="3">
    <source>
        <dbReference type="SAM" id="MobiDB-lite"/>
    </source>
</evidence>
<organism evidence="5 6">
    <name type="scientific">Papaver nudicaule</name>
    <name type="common">Iceland poppy</name>
    <dbReference type="NCBI Taxonomy" id="74823"/>
    <lineage>
        <taxon>Eukaryota</taxon>
        <taxon>Viridiplantae</taxon>
        <taxon>Streptophyta</taxon>
        <taxon>Embryophyta</taxon>
        <taxon>Tracheophyta</taxon>
        <taxon>Spermatophyta</taxon>
        <taxon>Magnoliopsida</taxon>
        <taxon>Ranunculales</taxon>
        <taxon>Papaveraceae</taxon>
        <taxon>Papaveroideae</taxon>
        <taxon>Papaver</taxon>
    </lineage>
</organism>
<accession>A0AA41V268</accession>
<dbReference type="SUPFAM" id="SSF53098">
    <property type="entry name" value="Ribonuclease H-like"/>
    <property type="match status" value="1"/>
</dbReference>
<reference evidence="5" key="1">
    <citation type="submission" date="2022-03" db="EMBL/GenBank/DDBJ databases">
        <title>A functionally conserved STORR gene fusion in Papaver species that diverged 16.8 million years ago.</title>
        <authorList>
            <person name="Catania T."/>
        </authorList>
    </citation>
    <scope>NUCLEOTIDE SEQUENCE</scope>
    <source>
        <strain evidence="5">S-191538</strain>
    </source>
</reference>
<gene>
    <name evidence="5" type="ORF">MKW94_017613</name>
</gene>
<feature type="region of interest" description="Disordered" evidence="3">
    <location>
        <begin position="22"/>
        <end position="45"/>
    </location>
</feature>
<keyword evidence="6" id="KW-1185">Reference proteome</keyword>
<feature type="compositionally biased region" description="Polar residues" evidence="3">
    <location>
        <begin position="22"/>
        <end position="38"/>
    </location>
</feature>
<comment type="caution">
    <text evidence="5">The sequence shown here is derived from an EMBL/GenBank/DDBJ whole genome shotgun (WGS) entry which is preliminary data.</text>
</comment>
<name>A0AA41V268_PAPNU</name>